<proteinExistence type="inferred from homology"/>
<feature type="domain" description="Cullin family profile" evidence="8">
    <location>
        <begin position="535"/>
        <end position="723"/>
    </location>
</feature>
<gene>
    <name evidence="9" type="ORF">PENTCL1PPCAC_215</name>
</gene>
<dbReference type="GO" id="GO:0006511">
    <property type="term" value="P:ubiquitin-dependent protein catabolic process"/>
    <property type="evidence" value="ECO:0007669"/>
    <property type="project" value="InterPro"/>
</dbReference>
<dbReference type="InterPro" id="IPR059120">
    <property type="entry name" value="Cullin-like_AB"/>
</dbReference>
<keyword evidence="10" id="KW-1185">Reference proteome</keyword>
<dbReference type="SUPFAM" id="SSF75632">
    <property type="entry name" value="Cullin homology domain"/>
    <property type="match status" value="1"/>
</dbReference>
<keyword evidence="2" id="KW-0132">Cell division</keyword>
<dbReference type="GO" id="GO:0070979">
    <property type="term" value="P:protein K11-linked ubiquitination"/>
    <property type="evidence" value="ECO:0007669"/>
    <property type="project" value="TreeGrafter"/>
</dbReference>
<dbReference type="InterPro" id="IPR014786">
    <property type="entry name" value="ANAPC2_C"/>
</dbReference>
<dbReference type="EMBL" id="BTSX01000001">
    <property type="protein sequence ID" value="GMS78040.1"/>
    <property type="molecule type" value="Genomic_DNA"/>
</dbReference>
<protein>
    <recommendedName>
        <fullName evidence="1">Anaphase-promoting complex subunit 2</fullName>
    </recommendedName>
</protein>
<sequence length="855" mass="100065">MTEPLKKDLREAKLPNPFSVKFTQDRPRYKPGSTIDSIPLGSDCLIFRYLPRDSFASPLQCQEYARDILVQLMRDWMQPRLNHWAHQMADLATKLPMGLVEYTEIAMNTLWNVHLVLDELLRLFLSKEERESMEGRAFRLECRARLLPYVTIKPIYKIITQTLEVAYAIMKEMIDTTERRERRSPSFSTYREEDESIYRTRAPPMEEMEGLSLSMGVDEEERQSRRRGEERMLLKRIRRLYEDLNRGSSLLWGLSHVPAFAVSKKRAQNIVEESVMIVTDCDIYSGMQKNLRDLKMFLAWFATNWPWTKSDVVTEVNARYDLELDEEEARFPDRKRIDVLVDIDELVEKMTIDRLAGKIYQITIEDYPRTRKTVELLRFCLDRQNHYGRDRLVSTLINAVSVRLLHVGTPTFTILHAYTSAVESLRVLDSSCVIMHRVCKVIKEYIKKRPDTVRQIITYITTEKRHDINFAKHKNSAMVVDEDDILGFNDEFLPGGGSVLDGDDNPRWEKWMPDPPDAQPGESCRFRKSADVFNMLVSVYGSKEMFVKEYRQLLAERLGNHQTRDPEWERKYLNLLHLRFSDGELQQCEVMLRDVEQSIAVNQRTRGCAPLIRGHIISSHFWPNVDQEKGVEKLPACIEDELEAYDLEFRKTRKNRRLEWMRASGMTEISLTIDDVKIEKTVPNVMAVVLYAYLEKEEWDINEMAEHLKTTKQMAKRRMEWWEAQGVLIQYLPTGATTEVFRLTKNPSNMHRFKSNMDGDEDDSDDEEMEDPMDAVESLEQYWKYTKSFIANQENSEVKPERMLSIYRMFQSPSSQQISLDTVIAFLSRKVKLGLLTTNNGLYKVVKEADGKIKG</sequence>
<dbReference type="AlphaFoldDB" id="A0AAV5S7V6"/>
<evidence type="ECO:0000256" key="5">
    <source>
        <dbReference type="ARBA" id="ARBA00023306"/>
    </source>
</evidence>
<dbReference type="Gene3D" id="3.30.230.130">
    <property type="entry name" value="Cullin, Chain C, Domain 2"/>
    <property type="match status" value="1"/>
</dbReference>
<keyword evidence="3" id="KW-0498">Mitosis</keyword>
<dbReference type="GO" id="GO:0007091">
    <property type="term" value="P:metaphase/anaphase transition of mitotic cell cycle"/>
    <property type="evidence" value="ECO:0007669"/>
    <property type="project" value="TreeGrafter"/>
</dbReference>
<evidence type="ECO:0000259" key="8">
    <source>
        <dbReference type="PROSITE" id="PS50069"/>
    </source>
</evidence>
<dbReference type="Gene3D" id="1.20.1310.10">
    <property type="entry name" value="Cullin Repeats"/>
    <property type="match status" value="1"/>
</dbReference>
<dbReference type="Pfam" id="PF26557">
    <property type="entry name" value="Cullin_AB"/>
    <property type="match status" value="1"/>
</dbReference>
<organism evidence="9 10">
    <name type="scientific">Pristionchus entomophagus</name>
    <dbReference type="NCBI Taxonomy" id="358040"/>
    <lineage>
        <taxon>Eukaryota</taxon>
        <taxon>Metazoa</taxon>
        <taxon>Ecdysozoa</taxon>
        <taxon>Nematoda</taxon>
        <taxon>Chromadorea</taxon>
        <taxon>Rhabditida</taxon>
        <taxon>Rhabditina</taxon>
        <taxon>Diplogasteromorpha</taxon>
        <taxon>Diplogasteroidea</taxon>
        <taxon>Neodiplogasteridae</taxon>
        <taxon>Pristionchus</taxon>
    </lineage>
</organism>
<dbReference type="GO" id="GO:0031625">
    <property type="term" value="F:ubiquitin protein ligase binding"/>
    <property type="evidence" value="ECO:0007669"/>
    <property type="project" value="InterPro"/>
</dbReference>
<keyword evidence="5" id="KW-0131">Cell cycle</keyword>
<dbReference type="SMART" id="SM01013">
    <property type="entry name" value="APC2"/>
    <property type="match status" value="1"/>
</dbReference>
<evidence type="ECO:0000256" key="7">
    <source>
        <dbReference type="SAM" id="MobiDB-lite"/>
    </source>
</evidence>
<name>A0AAV5S7V6_9BILA</name>
<comment type="caution">
    <text evidence="9">The sequence shown here is derived from an EMBL/GenBank/DDBJ whole genome shotgun (WGS) entry which is preliminary data.</text>
</comment>
<accession>A0AAV5S7V6</accession>
<keyword evidence="4" id="KW-0833">Ubl conjugation pathway</keyword>
<feature type="compositionally biased region" description="Acidic residues" evidence="7">
    <location>
        <begin position="758"/>
        <end position="771"/>
    </location>
</feature>
<dbReference type="InterPro" id="IPR036317">
    <property type="entry name" value="Cullin_homology_sf"/>
</dbReference>
<evidence type="ECO:0000256" key="6">
    <source>
        <dbReference type="PROSITE-ProRule" id="PRU00330"/>
    </source>
</evidence>
<dbReference type="InterPro" id="IPR036388">
    <property type="entry name" value="WH-like_DNA-bd_sf"/>
</dbReference>
<reference evidence="9" key="1">
    <citation type="submission" date="2023-10" db="EMBL/GenBank/DDBJ databases">
        <title>Genome assembly of Pristionchus species.</title>
        <authorList>
            <person name="Yoshida K."/>
            <person name="Sommer R.J."/>
        </authorList>
    </citation>
    <scope>NUCLEOTIDE SEQUENCE</scope>
    <source>
        <strain evidence="9">RS0144</strain>
    </source>
</reference>
<feature type="region of interest" description="Disordered" evidence="7">
    <location>
        <begin position="751"/>
        <end position="771"/>
    </location>
</feature>
<dbReference type="PROSITE" id="PS50069">
    <property type="entry name" value="CULLIN_2"/>
    <property type="match status" value="1"/>
</dbReference>
<comment type="similarity">
    <text evidence="6">Belongs to the cullin family.</text>
</comment>
<evidence type="ECO:0000313" key="10">
    <source>
        <dbReference type="Proteomes" id="UP001432027"/>
    </source>
</evidence>
<dbReference type="Gene3D" id="1.10.10.10">
    <property type="entry name" value="Winged helix-like DNA-binding domain superfamily/Winged helix DNA-binding domain"/>
    <property type="match status" value="1"/>
</dbReference>
<dbReference type="SMART" id="SM00182">
    <property type="entry name" value="CULLIN"/>
    <property type="match status" value="1"/>
</dbReference>
<dbReference type="InterPro" id="IPR016158">
    <property type="entry name" value="Cullin_homology"/>
</dbReference>
<dbReference type="Pfam" id="PF25773">
    <property type="entry name" value="TPR_ANAPC2"/>
    <property type="match status" value="1"/>
</dbReference>
<evidence type="ECO:0000256" key="3">
    <source>
        <dbReference type="ARBA" id="ARBA00022776"/>
    </source>
</evidence>
<dbReference type="InterPro" id="IPR057975">
    <property type="entry name" value="TPR_ANAPC2"/>
</dbReference>
<evidence type="ECO:0000313" key="9">
    <source>
        <dbReference type="EMBL" id="GMS78040.1"/>
    </source>
</evidence>
<dbReference type="InterPro" id="IPR044554">
    <property type="entry name" value="ANAPC2"/>
</dbReference>
<evidence type="ECO:0000256" key="2">
    <source>
        <dbReference type="ARBA" id="ARBA00022618"/>
    </source>
</evidence>
<dbReference type="GO" id="GO:0005680">
    <property type="term" value="C:anaphase-promoting complex"/>
    <property type="evidence" value="ECO:0007669"/>
    <property type="project" value="TreeGrafter"/>
</dbReference>
<evidence type="ECO:0000256" key="1">
    <source>
        <dbReference type="ARBA" id="ARBA00016068"/>
    </source>
</evidence>
<dbReference type="PANTHER" id="PTHR45957">
    <property type="entry name" value="ANAPHASE-PROMOTING COMPLEX SUBUNIT 2"/>
    <property type="match status" value="1"/>
</dbReference>
<evidence type="ECO:0000256" key="4">
    <source>
        <dbReference type="ARBA" id="ARBA00022786"/>
    </source>
</evidence>
<dbReference type="Proteomes" id="UP001432027">
    <property type="component" value="Unassembled WGS sequence"/>
</dbReference>
<dbReference type="PANTHER" id="PTHR45957:SF1">
    <property type="entry name" value="ANAPHASE-PROMOTING COMPLEX SUBUNIT 2"/>
    <property type="match status" value="1"/>
</dbReference>
<dbReference type="GO" id="GO:0051301">
    <property type="term" value="P:cell division"/>
    <property type="evidence" value="ECO:0007669"/>
    <property type="project" value="UniProtKB-KW"/>
</dbReference>